<evidence type="ECO:0000259" key="3">
    <source>
        <dbReference type="Pfam" id="PF18962"/>
    </source>
</evidence>
<evidence type="ECO:0000313" key="4">
    <source>
        <dbReference type="EMBL" id="GAA4770911.1"/>
    </source>
</evidence>
<feature type="domain" description="Secretion system C-terminal sorting" evidence="3">
    <location>
        <begin position="262"/>
        <end position="331"/>
    </location>
</feature>
<sequence>MEKNYIFFGKRINAIVSIVLLSLCPFEGISQVIYSNGPFSTGTNHAATSTTAPTGYTWSELELPSGTLGFSGFYNNAATNDFSIADDFVVPAGATWNLTNVNFYGYQTNYAGATPPIDAVRVRIWNGDPSSGTATVVYGNMTANVYNAAGSGEEFVYRVANTTGTTRKIWRFNTTISTSLTAGTYWIEFQVHATNDSSAFIPPITILGTQSDPSWNAKQRNASTWSGLVDTGSSSNKALPFQLIGSITLGLTSNALASNFTMYPMPVREVCNFKLKQDASIKAKLVSIYDLNGRLIQQENVVNEQEFSVSTNTLQTGVYLLKILDQNDKIIFSDKLIKA</sequence>
<reference evidence="5" key="1">
    <citation type="journal article" date="2019" name="Int. J. Syst. Evol. Microbiol.">
        <title>The Global Catalogue of Microorganisms (GCM) 10K type strain sequencing project: providing services to taxonomists for standard genome sequencing and annotation.</title>
        <authorList>
            <consortium name="The Broad Institute Genomics Platform"/>
            <consortium name="The Broad Institute Genome Sequencing Center for Infectious Disease"/>
            <person name="Wu L."/>
            <person name="Ma J."/>
        </authorList>
    </citation>
    <scope>NUCLEOTIDE SEQUENCE [LARGE SCALE GENOMIC DNA]</scope>
    <source>
        <strain evidence="5">JCM 18198</strain>
    </source>
</reference>
<evidence type="ECO:0000256" key="1">
    <source>
        <dbReference type="ARBA" id="ARBA00022729"/>
    </source>
</evidence>
<feature type="transmembrane region" description="Helical" evidence="2">
    <location>
        <begin position="12"/>
        <end position="34"/>
    </location>
</feature>
<gene>
    <name evidence="4" type="ORF">GCM10023230_21340</name>
</gene>
<comment type="caution">
    <text evidence="4">The sequence shown here is derived from an EMBL/GenBank/DDBJ whole genome shotgun (WGS) entry which is preliminary data.</text>
</comment>
<keyword evidence="5" id="KW-1185">Reference proteome</keyword>
<dbReference type="NCBIfam" id="TIGR04183">
    <property type="entry name" value="Por_Secre_tail"/>
    <property type="match status" value="1"/>
</dbReference>
<evidence type="ECO:0000256" key="2">
    <source>
        <dbReference type="SAM" id="Phobius"/>
    </source>
</evidence>
<dbReference type="RefSeq" id="WP_264544510.1">
    <property type="nucleotide sequence ID" value="NZ_BAABIP010000018.1"/>
</dbReference>
<organism evidence="4 5">
    <name type="scientific">Flavobacterium hankyongi</name>
    <dbReference type="NCBI Taxonomy" id="1176532"/>
    <lineage>
        <taxon>Bacteria</taxon>
        <taxon>Pseudomonadati</taxon>
        <taxon>Bacteroidota</taxon>
        <taxon>Flavobacteriia</taxon>
        <taxon>Flavobacteriales</taxon>
        <taxon>Flavobacteriaceae</taxon>
        <taxon>Flavobacterium</taxon>
    </lineage>
</organism>
<dbReference type="InterPro" id="IPR026444">
    <property type="entry name" value="Secre_tail"/>
</dbReference>
<keyword evidence="2" id="KW-0812">Transmembrane</keyword>
<keyword evidence="2" id="KW-1133">Transmembrane helix</keyword>
<keyword evidence="2" id="KW-0472">Membrane</keyword>
<proteinExistence type="predicted"/>
<evidence type="ECO:0000313" key="5">
    <source>
        <dbReference type="Proteomes" id="UP001500141"/>
    </source>
</evidence>
<dbReference type="EMBL" id="BAABIP010000018">
    <property type="protein sequence ID" value="GAA4770911.1"/>
    <property type="molecule type" value="Genomic_DNA"/>
</dbReference>
<keyword evidence="1" id="KW-0732">Signal</keyword>
<accession>A0ABP9A108</accession>
<dbReference type="Pfam" id="PF18962">
    <property type="entry name" value="Por_Secre_tail"/>
    <property type="match status" value="1"/>
</dbReference>
<dbReference type="Proteomes" id="UP001500141">
    <property type="component" value="Unassembled WGS sequence"/>
</dbReference>
<name>A0ABP9A108_9FLAO</name>
<protein>
    <recommendedName>
        <fullName evidence="3">Secretion system C-terminal sorting domain-containing protein</fullName>
    </recommendedName>
</protein>